<proteinExistence type="predicted"/>
<dbReference type="AlphaFoldDB" id="A0AA47NUU6"/>
<dbReference type="EMBL" id="JAOPHQ010004381">
    <property type="protein sequence ID" value="KAK0139431.1"/>
    <property type="molecule type" value="Genomic_DNA"/>
</dbReference>
<reference evidence="1" key="1">
    <citation type="journal article" date="2023" name="Front. Mar. Sci.">
        <title>A new Merluccius polli reference genome to investigate the effects of global change in West African waters.</title>
        <authorList>
            <person name="Mateo J.L."/>
            <person name="Blanco-Fernandez C."/>
            <person name="Garcia-Vazquez E."/>
            <person name="Machado-Schiaffino G."/>
        </authorList>
    </citation>
    <scope>NUCLEOTIDE SEQUENCE</scope>
    <source>
        <strain evidence="1">C29</strain>
        <tissue evidence="1">Fin</tissue>
    </source>
</reference>
<gene>
    <name evidence="1" type="ORF">N1851_023852</name>
</gene>
<sequence length="104" mass="11939">MEESSLEFPSTVSQALDLYFHLRDTSYGPYGHLTMDIMLRLRKCVFLLCATSGMMEMMEDLRSALGGEEVGGEEVAAERSNPREEVRWRRTFAVTGGWVAEWRR</sequence>
<evidence type="ECO:0000313" key="2">
    <source>
        <dbReference type="Proteomes" id="UP001174136"/>
    </source>
</evidence>
<comment type="caution">
    <text evidence="1">The sequence shown here is derived from an EMBL/GenBank/DDBJ whole genome shotgun (WGS) entry which is preliminary data.</text>
</comment>
<evidence type="ECO:0000313" key="1">
    <source>
        <dbReference type="EMBL" id="KAK0139431.1"/>
    </source>
</evidence>
<protein>
    <submittedName>
        <fullName evidence="1">Uncharacterized protein</fullName>
    </submittedName>
</protein>
<name>A0AA47NUU6_MERPO</name>
<dbReference type="Proteomes" id="UP001174136">
    <property type="component" value="Unassembled WGS sequence"/>
</dbReference>
<accession>A0AA47NUU6</accession>
<organism evidence="1 2">
    <name type="scientific">Merluccius polli</name>
    <name type="common">Benguela hake</name>
    <name type="synonym">Merluccius cadenati</name>
    <dbReference type="NCBI Taxonomy" id="89951"/>
    <lineage>
        <taxon>Eukaryota</taxon>
        <taxon>Metazoa</taxon>
        <taxon>Chordata</taxon>
        <taxon>Craniata</taxon>
        <taxon>Vertebrata</taxon>
        <taxon>Euteleostomi</taxon>
        <taxon>Actinopterygii</taxon>
        <taxon>Neopterygii</taxon>
        <taxon>Teleostei</taxon>
        <taxon>Neoteleostei</taxon>
        <taxon>Acanthomorphata</taxon>
        <taxon>Zeiogadaria</taxon>
        <taxon>Gadariae</taxon>
        <taxon>Gadiformes</taxon>
        <taxon>Gadoidei</taxon>
        <taxon>Merlucciidae</taxon>
        <taxon>Merluccius</taxon>
    </lineage>
</organism>
<keyword evidence="2" id="KW-1185">Reference proteome</keyword>